<dbReference type="Gene3D" id="3.60.110.10">
    <property type="entry name" value="Carbon-nitrogen hydrolase"/>
    <property type="match status" value="1"/>
</dbReference>
<dbReference type="PROSITE" id="PS50263">
    <property type="entry name" value="CN_HYDROLASE"/>
    <property type="match status" value="1"/>
</dbReference>
<feature type="transmembrane region" description="Helical" evidence="9">
    <location>
        <begin position="510"/>
        <end position="529"/>
    </location>
</feature>
<dbReference type="InterPro" id="IPR004563">
    <property type="entry name" value="Apolipo_AcylTrfase"/>
</dbReference>
<evidence type="ECO:0000256" key="2">
    <source>
        <dbReference type="ARBA" id="ARBA00010065"/>
    </source>
</evidence>
<keyword evidence="3 9" id="KW-1003">Cell membrane</keyword>
<dbReference type="PANTHER" id="PTHR38686">
    <property type="entry name" value="APOLIPOPROTEIN N-ACYLTRANSFERASE"/>
    <property type="match status" value="1"/>
</dbReference>
<reference evidence="11 12" key="1">
    <citation type="submission" date="2020-08" db="EMBL/GenBank/DDBJ databases">
        <title>Genomic Encyclopedia of Type Strains, Phase IV (KMG-IV): sequencing the most valuable type-strain genomes for metagenomic binning, comparative biology and taxonomic classification.</title>
        <authorList>
            <person name="Goeker M."/>
        </authorList>
    </citation>
    <scope>NUCLEOTIDE SEQUENCE [LARGE SCALE GENOMIC DNA]</scope>
    <source>
        <strain evidence="11 12">DSM 23960</strain>
    </source>
</reference>
<dbReference type="SUPFAM" id="SSF56317">
    <property type="entry name" value="Carbon-nitrogen hydrolase"/>
    <property type="match status" value="1"/>
</dbReference>
<feature type="transmembrane region" description="Helical" evidence="9">
    <location>
        <begin position="204"/>
        <end position="223"/>
    </location>
</feature>
<comment type="pathway">
    <text evidence="9">Protein modification; lipoprotein biosynthesis (N-acyl transfer).</text>
</comment>
<dbReference type="AlphaFoldDB" id="A0A7W6JAC2"/>
<evidence type="ECO:0000256" key="4">
    <source>
        <dbReference type="ARBA" id="ARBA00022679"/>
    </source>
</evidence>
<dbReference type="NCBIfam" id="TIGR00546">
    <property type="entry name" value="lnt"/>
    <property type="match status" value="1"/>
</dbReference>
<comment type="subcellular location">
    <subcellularLocation>
        <location evidence="1 9">Cell membrane</location>
        <topology evidence="1 9">Multi-pass membrane protein</topology>
    </subcellularLocation>
</comment>
<keyword evidence="4 9" id="KW-0808">Transferase</keyword>
<keyword evidence="11" id="KW-0449">Lipoprotein</keyword>
<dbReference type="GO" id="GO:0005886">
    <property type="term" value="C:plasma membrane"/>
    <property type="evidence" value="ECO:0007669"/>
    <property type="project" value="UniProtKB-SubCell"/>
</dbReference>
<proteinExistence type="inferred from homology"/>
<evidence type="ECO:0000256" key="3">
    <source>
        <dbReference type="ARBA" id="ARBA00022475"/>
    </source>
</evidence>
<dbReference type="HAMAP" id="MF_01148">
    <property type="entry name" value="Lnt"/>
    <property type="match status" value="1"/>
</dbReference>
<keyword evidence="7 9" id="KW-0472">Membrane</keyword>
<evidence type="ECO:0000313" key="11">
    <source>
        <dbReference type="EMBL" id="MBB4081458.1"/>
    </source>
</evidence>
<dbReference type="RefSeq" id="WP_183202142.1">
    <property type="nucleotide sequence ID" value="NZ_BAAAER010000002.1"/>
</dbReference>
<dbReference type="InterPro" id="IPR045378">
    <property type="entry name" value="LNT_N"/>
</dbReference>
<evidence type="ECO:0000259" key="10">
    <source>
        <dbReference type="PROSITE" id="PS50263"/>
    </source>
</evidence>
<comment type="similarity">
    <text evidence="2 9">Belongs to the CN hydrolase family. Apolipoprotein N-acyltransferase subfamily.</text>
</comment>
<dbReference type="Proteomes" id="UP000529946">
    <property type="component" value="Unassembled WGS sequence"/>
</dbReference>
<dbReference type="Pfam" id="PF00795">
    <property type="entry name" value="CN_hydrolase"/>
    <property type="match status" value="1"/>
</dbReference>
<evidence type="ECO:0000256" key="5">
    <source>
        <dbReference type="ARBA" id="ARBA00022692"/>
    </source>
</evidence>
<feature type="transmembrane region" description="Helical" evidence="9">
    <location>
        <begin position="65"/>
        <end position="86"/>
    </location>
</feature>
<evidence type="ECO:0000256" key="6">
    <source>
        <dbReference type="ARBA" id="ARBA00022989"/>
    </source>
</evidence>
<dbReference type="InterPro" id="IPR003010">
    <property type="entry name" value="C-N_Hydrolase"/>
</dbReference>
<accession>A0A7W6JAC2</accession>
<comment type="catalytic activity">
    <reaction evidence="9">
        <text>N-terminal S-1,2-diacyl-sn-glyceryl-L-cysteinyl-[lipoprotein] + a glycerophospholipid = N-acyl-S-1,2-diacyl-sn-glyceryl-L-cysteinyl-[lipoprotein] + a 2-acyl-sn-glycero-3-phospholipid + H(+)</text>
        <dbReference type="Rhea" id="RHEA:48228"/>
        <dbReference type="Rhea" id="RHEA-COMP:14681"/>
        <dbReference type="Rhea" id="RHEA-COMP:14684"/>
        <dbReference type="ChEBI" id="CHEBI:15378"/>
        <dbReference type="ChEBI" id="CHEBI:136912"/>
        <dbReference type="ChEBI" id="CHEBI:140656"/>
        <dbReference type="ChEBI" id="CHEBI:140657"/>
        <dbReference type="ChEBI" id="CHEBI:140660"/>
        <dbReference type="EC" id="2.3.1.269"/>
    </reaction>
</comment>
<evidence type="ECO:0000256" key="1">
    <source>
        <dbReference type="ARBA" id="ARBA00004651"/>
    </source>
</evidence>
<dbReference type="PANTHER" id="PTHR38686:SF1">
    <property type="entry name" value="APOLIPOPROTEIN N-ACYLTRANSFERASE"/>
    <property type="match status" value="1"/>
</dbReference>
<keyword evidence="12" id="KW-1185">Reference proteome</keyword>
<evidence type="ECO:0000256" key="9">
    <source>
        <dbReference type="HAMAP-Rule" id="MF_01148"/>
    </source>
</evidence>
<dbReference type="Pfam" id="PF20154">
    <property type="entry name" value="LNT_N"/>
    <property type="match status" value="1"/>
</dbReference>
<comment type="caution">
    <text evidence="11">The sequence shown here is derived from an EMBL/GenBank/DDBJ whole genome shotgun (WGS) entry which is preliminary data.</text>
</comment>
<feature type="transmembrane region" description="Helical" evidence="9">
    <location>
        <begin position="171"/>
        <end position="192"/>
    </location>
</feature>
<dbReference type="GO" id="GO:0042158">
    <property type="term" value="P:lipoprotein biosynthetic process"/>
    <property type="evidence" value="ECO:0007669"/>
    <property type="project" value="UniProtKB-UniRule"/>
</dbReference>
<keyword evidence="5 9" id="KW-0812">Transmembrane</keyword>
<dbReference type="EC" id="2.3.1.269" evidence="9"/>
<evidence type="ECO:0000256" key="7">
    <source>
        <dbReference type="ARBA" id="ARBA00023136"/>
    </source>
</evidence>
<organism evidence="11 12">
    <name type="scientific">Brevundimonas lenta</name>
    <dbReference type="NCBI Taxonomy" id="424796"/>
    <lineage>
        <taxon>Bacteria</taxon>
        <taxon>Pseudomonadati</taxon>
        <taxon>Pseudomonadota</taxon>
        <taxon>Alphaproteobacteria</taxon>
        <taxon>Caulobacterales</taxon>
        <taxon>Caulobacteraceae</taxon>
        <taxon>Brevundimonas</taxon>
    </lineage>
</organism>
<dbReference type="GO" id="GO:0016410">
    <property type="term" value="F:N-acyltransferase activity"/>
    <property type="evidence" value="ECO:0007669"/>
    <property type="project" value="UniProtKB-UniRule"/>
</dbReference>
<sequence length="535" mass="56790">MTTITATLDPEGPRARLILRFGRIGLALAAGVATALAHPPFGILPGLLGYALLMFLTERSTSVRGGFWMGWLAGFAYFFISCWWVAEAFLVNPDQAWMAPFAASLLPIGLALFWGTATALYRRFQPSGMKRVLFFAALFCLLEWLRGHVLTGFPWNPAGASWKAGSAASQFASVAGVYGLSFVTVAAAAAFAPLLSPGPRKSRIVTAVAGAVAIAALLVGGAVRLSNARVELTHTLVRIVQADVAQESKWTPEAYQGIVDRYVNLTARPGVGTPDIVIWPEGALPAAANDVFAAGAPEAEQIRRALQPGQTLIVGLSRAEPDANSFMGARYFNSLFLVRNTGGPALAVSAAYDKYRLVPFGEYLPAGSLLGALGVRSLTHMPVDFSPGPRPAPIDIPGAPRAQPLICYESLYPGFTPGSAGRPGWIVNISNDAWFGRTSGPVQHLNLASYRAIETGLPIVRSTPTGISAMIDPWGRVAGDQKLEPGESGVIDARLPKPAAVTLYGRMGDLLFWLALAIGLATAAPWSRIGRRKAD</sequence>
<feature type="transmembrane region" description="Helical" evidence="9">
    <location>
        <begin position="98"/>
        <end position="120"/>
    </location>
</feature>
<gene>
    <name evidence="9" type="primary">lnt</name>
    <name evidence="11" type="ORF">GGR12_000297</name>
</gene>
<feature type="domain" description="CN hydrolase" evidence="10">
    <location>
        <begin position="240"/>
        <end position="497"/>
    </location>
</feature>
<comment type="function">
    <text evidence="9">Catalyzes the phospholipid dependent N-acylation of the N-terminal cysteine of apolipoprotein, the last step in lipoprotein maturation.</text>
</comment>
<evidence type="ECO:0000256" key="8">
    <source>
        <dbReference type="ARBA" id="ARBA00023315"/>
    </source>
</evidence>
<evidence type="ECO:0000313" key="12">
    <source>
        <dbReference type="Proteomes" id="UP000529946"/>
    </source>
</evidence>
<feature type="transmembrane region" description="Helical" evidence="9">
    <location>
        <begin position="24"/>
        <end position="53"/>
    </location>
</feature>
<dbReference type="InterPro" id="IPR036526">
    <property type="entry name" value="C-N_Hydrolase_sf"/>
</dbReference>
<keyword evidence="8 9" id="KW-0012">Acyltransferase</keyword>
<name>A0A7W6JAC2_9CAUL</name>
<dbReference type="EMBL" id="JACIDM010000001">
    <property type="protein sequence ID" value="MBB4081458.1"/>
    <property type="molecule type" value="Genomic_DNA"/>
</dbReference>
<keyword evidence="6 9" id="KW-1133">Transmembrane helix</keyword>
<protein>
    <recommendedName>
        <fullName evidence="9">Apolipoprotein N-acyltransferase</fullName>
        <shortName evidence="9">ALP N-acyltransferase</shortName>
        <ecNumber evidence="9">2.3.1.269</ecNumber>
    </recommendedName>
</protein>
<dbReference type="CDD" id="cd07571">
    <property type="entry name" value="ALP_N-acyl_transferase"/>
    <property type="match status" value="1"/>
</dbReference>
<dbReference type="UniPathway" id="UPA00666"/>
<feature type="transmembrane region" description="Helical" evidence="9">
    <location>
        <begin position="132"/>
        <end position="151"/>
    </location>
</feature>